<reference evidence="1" key="1">
    <citation type="journal article" date="2023" name="Insect Mol. Biol.">
        <title>Genome sequencing provides insights into the evolution of gene families encoding plant cell wall-degrading enzymes in longhorned beetles.</title>
        <authorList>
            <person name="Shin N.R."/>
            <person name="Okamura Y."/>
            <person name="Kirsch R."/>
            <person name="Pauchet Y."/>
        </authorList>
    </citation>
    <scope>NUCLEOTIDE SEQUENCE</scope>
    <source>
        <strain evidence="1">AMC_N1</strain>
    </source>
</reference>
<keyword evidence="2" id="KW-1185">Reference proteome</keyword>
<comment type="caution">
    <text evidence="1">The sequence shown here is derived from an EMBL/GenBank/DDBJ whole genome shotgun (WGS) entry which is preliminary data.</text>
</comment>
<evidence type="ECO:0000313" key="2">
    <source>
        <dbReference type="Proteomes" id="UP001162162"/>
    </source>
</evidence>
<accession>A0AAV8XMU3</accession>
<evidence type="ECO:0000313" key="1">
    <source>
        <dbReference type="EMBL" id="KAJ8939657.1"/>
    </source>
</evidence>
<proteinExistence type="predicted"/>
<dbReference type="Proteomes" id="UP001162162">
    <property type="component" value="Unassembled WGS sequence"/>
</dbReference>
<protein>
    <submittedName>
        <fullName evidence="1">Uncharacterized protein</fullName>
    </submittedName>
</protein>
<sequence length="61" mass="6833">MIYDINYIIPGDEPFEPDDLVLLKPNFLQVIGWGCSPRSGPIPATPCAAWTHCRWTTATSR</sequence>
<dbReference type="EMBL" id="JAPWTK010000477">
    <property type="protein sequence ID" value="KAJ8939657.1"/>
    <property type="molecule type" value="Genomic_DNA"/>
</dbReference>
<dbReference type="AlphaFoldDB" id="A0AAV8XMU3"/>
<gene>
    <name evidence="1" type="ORF">NQ318_012090</name>
</gene>
<organism evidence="1 2">
    <name type="scientific">Aromia moschata</name>
    <dbReference type="NCBI Taxonomy" id="1265417"/>
    <lineage>
        <taxon>Eukaryota</taxon>
        <taxon>Metazoa</taxon>
        <taxon>Ecdysozoa</taxon>
        <taxon>Arthropoda</taxon>
        <taxon>Hexapoda</taxon>
        <taxon>Insecta</taxon>
        <taxon>Pterygota</taxon>
        <taxon>Neoptera</taxon>
        <taxon>Endopterygota</taxon>
        <taxon>Coleoptera</taxon>
        <taxon>Polyphaga</taxon>
        <taxon>Cucujiformia</taxon>
        <taxon>Chrysomeloidea</taxon>
        <taxon>Cerambycidae</taxon>
        <taxon>Cerambycinae</taxon>
        <taxon>Callichromatini</taxon>
        <taxon>Aromia</taxon>
    </lineage>
</organism>
<name>A0AAV8XMU3_9CUCU</name>